<organism evidence="1">
    <name type="scientific">marine sediment metagenome</name>
    <dbReference type="NCBI Taxonomy" id="412755"/>
    <lineage>
        <taxon>unclassified sequences</taxon>
        <taxon>metagenomes</taxon>
        <taxon>ecological metagenomes</taxon>
    </lineage>
</organism>
<dbReference type="EMBL" id="LAZR01039204">
    <property type="protein sequence ID" value="KKL17581.1"/>
    <property type="molecule type" value="Genomic_DNA"/>
</dbReference>
<evidence type="ECO:0008006" key="2">
    <source>
        <dbReference type="Google" id="ProtNLM"/>
    </source>
</evidence>
<name>A0A0F9DIM4_9ZZZZ</name>
<proteinExistence type="predicted"/>
<sequence length="204" mass="22369">GIVLGDWLVEVDGYPFHPIRSFENKAGQELEITIQRVTTETARQKLKVIPVNRKEEDWLGNDSHSSLKTIEHKGHSFAYVRLWWLRGLNMRDALEYGINQANKAEGIIIDIRDGVGGGMGTGNLISDAEWADIQTKAGTMSGPTRNIPAITDPTKMDEFQKTYTPQTGDVSAVPAGGGGFAAWLKAQGKGATASTIMQWERQNA</sequence>
<reference evidence="1" key="1">
    <citation type="journal article" date="2015" name="Nature">
        <title>Complex archaea that bridge the gap between prokaryotes and eukaryotes.</title>
        <authorList>
            <person name="Spang A."/>
            <person name="Saw J.H."/>
            <person name="Jorgensen S.L."/>
            <person name="Zaremba-Niedzwiedzka K."/>
            <person name="Martijn J."/>
            <person name="Lind A.E."/>
            <person name="van Eijk R."/>
            <person name="Schleper C."/>
            <person name="Guy L."/>
            <person name="Ettema T.J."/>
        </authorList>
    </citation>
    <scope>NUCLEOTIDE SEQUENCE</scope>
</reference>
<evidence type="ECO:0000313" key="1">
    <source>
        <dbReference type="EMBL" id="KKL17581.1"/>
    </source>
</evidence>
<dbReference type="Gene3D" id="3.90.226.10">
    <property type="entry name" value="2-enoyl-CoA Hydratase, Chain A, domain 1"/>
    <property type="match status" value="1"/>
</dbReference>
<dbReference type="Gene3D" id="2.30.42.10">
    <property type="match status" value="1"/>
</dbReference>
<accession>A0A0F9DIM4</accession>
<dbReference type="InterPro" id="IPR036034">
    <property type="entry name" value="PDZ_sf"/>
</dbReference>
<gene>
    <name evidence="1" type="ORF">LCGC14_2484140</name>
</gene>
<comment type="caution">
    <text evidence="1">The sequence shown here is derived from an EMBL/GenBank/DDBJ whole genome shotgun (WGS) entry which is preliminary data.</text>
</comment>
<protein>
    <recommendedName>
        <fullName evidence="2">Tail specific protease domain-containing protein</fullName>
    </recommendedName>
</protein>
<dbReference type="AlphaFoldDB" id="A0A0F9DIM4"/>
<feature type="non-terminal residue" evidence="1">
    <location>
        <position position="1"/>
    </location>
</feature>